<dbReference type="EMBL" id="LJOW01000121">
    <property type="protein sequence ID" value="OBQ42199.1"/>
    <property type="molecule type" value="Genomic_DNA"/>
</dbReference>
<comment type="caution">
    <text evidence="1">The sequence shown here is derived from an EMBL/GenBank/DDBJ whole genome shotgun (WGS) entry which is preliminary data.</text>
</comment>
<protein>
    <submittedName>
        <fullName evidence="1">Uncharacterized protein</fullName>
    </submittedName>
</protein>
<evidence type="ECO:0000313" key="2">
    <source>
        <dbReference type="Proteomes" id="UP000092093"/>
    </source>
</evidence>
<proteinExistence type="predicted"/>
<name>A0A1B7WYL8_APHFL</name>
<reference evidence="1 2" key="1">
    <citation type="submission" date="2015-09" db="EMBL/GenBank/DDBJ databases">
        <title>Aphanizomenon flos-aquae WA102.</title>
        <authorList>
            <person name="Driscoll C."/>
        </authorList>
    </citation>
    <scope>NUCLEOTIDE SEQUENCE [LARGE SCALE GENOMIC DNA]</scope>
    <source>
        <strain evidence="1">WA102</strain>
    </source>
</reference>
<gene>
    <name evidence="1" type="ORF">AN484_19155</name>
</gene>
<dbReference type="Proteomes" id="UP000092093">
    <property type="component" value="Unassembled WGS sequence"/>
</dbReference>
<dbReference type="AlphaFoldDB" id="A0A1B7WYL8"/>
<organism evidence="1 2">
    <name type="scientific">Aphanizomenon flos-aquae WA102</name>
    <dbReference type="NCBI Taxonomy" id="1710896"/>
    <lineage>
        <taxon>Bacteria</taxon>
        <taxon>Bacillati</taxon>
        <taxon>Cyanobacteriota</taxon>
        <taxon>Cyanophyceae</taxon>
        <taxon>Nostocales</taxon>
        <taxon>Aphanizomenonaceae</taxon>
        <taxon>Aphanizomenon</taxon>
    </lineage>
</organism>
<evidence type="ECO:0000313" key="1">
    <source>
        <dbReference type="EMBL" id="OBQ42199.1"/>
    </source>
</evidence>
<sequence>MTPIELYRKGFKALVDALGYVDAIRFIRQFDNGSGDYTEERHQWLDNVTMDEILADIKKHQETI</sequence>
<dbReference type="PATRIC" id="fig|1710896.3.peg.4340"/>
<accession>A0A1B7WYL8</accession>